<dbReference type="Gene3D" id="3.40.50.620">
    <property type="entry name" value="HUPs"/>
    <property type="match status" value="1"/>
</dbReference>
<protein>
    <submittedName>
        <fullName evidence="2">Universal stress protein</fullName>
    </submittedName>
</protein>
<keyword evidence="3" id="KW-1185">Reference proteome</keyword>
<name>A0ABS6YTE5_9ACTN</name>
<dbReference type="Proteomes" id="UP001197114">
    <property type="component" value="Unassembled WGS sequence"/>
</dbReference>
<evidence type="ECO:0000259" key="1">
    <source>
        <dbReference type="Pfam" id="PF00582"/>
    </source>
</evidence>
<dbReference type="InterPro" id="IPR006016">
    <property type="entry name" value="UspA"/>
</dbReference>
<dbReference type="SUPFAM" id="SSF52402">
    <property type="entry name" value="Adenine nucleotide alpha hydrolases-like"/>
    <property type="match status" value="1"/>
</dbReference>
<evidence type="ECO:0000313" key="2">
    <source>
        <dbReference type="EMBL" id="MBW5424713.1"/>
    </source>
</evidence>
<proteinExistence type="predicted"/>
<dbReference type="InterPro" id="IPR014729">
    <property type="entry name" value="Rossmann-like_a/b/a_fold"/>
</dbReference>
<accession>A0ABS6YTE5</accession>
<dbReference type="EMBL" id="WMBF01000360">
    <property type="protein sequence ID" value="MBW5424713.1"/>
    <property type="molecule type" value="Genomic_DNA"/>
</dbReference>
<reference evidence="2 3" key="1">
    <citation type="submission" date="2019-11" db="EMBL/GenBank/DDBJ databases">
        <authorList>
            <person name="Ay H."/>
        </authorList>
    </citation>
    <scope>NUCLEOTIDE SEQUENCE [LARGE SCALE GENOMIC DNA]</scope>
    <source>
        <strain evidence="2 3">BG9H</strain>
    </source>
</reference>
<evidence type="ECO:0000313" key="3">
    <source>
        <dbReference type="Proteomes" id="UP001197114"/>
    </source>
</evidence>
<organism evidence="2 3">
    <name type="scientific">Streptomyces anatolicus</name>
    <dbReference type="NCBI Taxonomy" id="2675858"/>
    <lineage>
        <taxon>Bacteria</taxon>
        <taxon>Bacillati</taxon>
        <taxon>Actinomycetota</taxon>
        <taxon>Actinomycetes</taxon>
        <taxon>Kitasatosporales</taxon>
        <taxon>Streptomycetaceae</taxon>
        <taxon>Streptomyces</taxon>
    </lineage>
</organism>
<gene>
    <name evidence="2" type="ORF">GKQ77_24635</name>
</gene>
<comment type="caution">
    <text evidence="2">The sequence shown here is derived from an EMBL/GenBank/DDBJ whole genome shotgun (WGS) entry which is preliminary data.</text>
</comment>
<sequence>MAGTESGRGTVGGRGRGHGRGRVIVGVSGSLASLAALRVAAQEARASRRVLVAVIAWEPPEGEKLYLRHPDREWARHWQAEAQARLDRAFDEVFGGAPPGVDSERHVIRARPATALGELATRPDDLLVLG</sequence>
<feature type="domain" description="UspA" evidence="1">
    <location>
        <begin position="21"/>
        <end position="130"/>
    </location>
</feature>
<dbReference type="Pfam" id="PF00582">
    <property type="entry name" value="Usp"/>
    <property type="match status" value="1"/>
</dbReference>
<feature type="non-terminal residue" evidence="2">
    <location>
        <position position="130"/>
    </location>
</feature>